<comment type="caution">
    <text evidence="2">The sequence shown here is derived from an EMBL/GenBank/DDBJ whole genome shotgun (WGS) entry which is preliminary data.</text>
</comment>
<dbReference type="EMBL" id="JANPWB010000012">
    <property type="protein sequence ID" value="KAJ1113577.1"/>
    <property type="molecule type" value="Genomic_DNA"/>
</dbReference>
<keyword evidence="3" id="KW-1185">Reference proteome</keyword>
<evidence type="ECO:0000313" key="3">
    <source>
        <dbReference type="Proteomes" id="UP001066276"/>
    </source>
</evidence>
<accession>A0AAV7NBV4</accession>
<protein>
    <recommendedName>
        <fullName evidence="4">Secreted protein</fullName>
    </recommendedName>
</protein>
<dbReference type="AlphaFoldDB" id="A0AAV7NBV4"/>
<evidence type="ECO:0000256" key="1">
    <source>
        <dbReference type="SAM" id="MobiDB-lite"/>
    </source>
</evidence>
<evidence type="ECO:0000313" key="2">
    <source>
        <dbReference type="EMBL" id="KAJ1113577.1"/>
    </source>
</evidence>
<feature type="region of interest" description="Disordered" evidence="1">
    <location>
        <begin position="64"/>
        <end position="89"/>
    </location>
</feature>
<proteinExistence type="predicted"/>
<sequence length="115" mass="11859">MSVRLAAPAAALSAPWGSLGVRPSHTASTLPVALPDSRQARWCTFAPPVSPCRQLLSNSAAHVAGRSGYSPGRCSPQRHPAPPGTLSPDSLLASWHPPAHSVMGGPSKSLIFSGF</sequence>
<organism evidence="2 3">
    <name type="scientific">Pleurodeles waltl</name>
    <name type="common">Iberian ribbed newt</name>
    <dbReference type="NCBI Taxonomy" id="8319"/>
    <lineage>
        <taxon>Eukaryota</taxon>
        <taxon>Metazoa</taxon>
        <taxon>Chordata</taxon>
        <taxon>Craniata</taxon>
        <taxon>Vertebrata</taxon>
        <taxon>Euteleostomi</taxon>
        <taxon>Amphibia</taxon>
        <taxon>Batrachia</taxon>
        <taxon>Caudata</taxon>
        <taxon>Salamandroidea</taxon>
        <taxon>Salamandridae</taxon>
        <taxon>Pleurodelinae</taxon>
        <taxon>Pleurodeles</taxon>
    </lineage>
</organism>
<evidence type="ECO:0008006" key="4">
    <source>
        <dbReference type="Google" id="ProtNLM"/>
    </source>
</evidence>
<gene>
    <name evidence="2" type="ORF">NDU88_001819</name>
</gene>
<name>A0AAV7NBV4_PLEWA</name>
<reference evidence="2" key="1">
    <citation type="journal article" date="2022" name="bioRxiv">
        <title>Sequencing and chromosome-scale assembly of the giantPleurodeles waltlgenome.</title>
        <authorList>
            <person name="Brown T."/>
            <person name="Elewa A."/>
            <person name="Iarovenko S."/>
            <person name="Subramanian E."/>
            <person name="Araus A.J."/>
            <person name="Petzold A."/>
            <person name="Susuki M."/>
            <person name="Suzuki K.-i.T."/>
            <person name="Hayashi T."/>
            <person name="Toyoda A."/>
            <person name="Oliveira C."/>
            <person name="Osipova E."/>
            <person name="Leigh N.D."/>
            <person name="Simon A."/>
            <person name="Yun M.H."/>
        </authorList>
    </citation>
    <scope>NUCLEOTIDE SEQUENCE</scope>
    <source>
        <strain evidence="2">20211129_DDA</strain>
        <tissue evidence="2">Liver</tissue>
    </source>
</reference>
<dbReference type="Proteomes" id="UP001066276">
    <property type="component" value="Chromosome 8"/>
</dbReference>